<comment type="caution">
    <text evidence="9">The sequence shown here is derived from an EMBL/GenBank/DDBJ whole genome shotgun (WGS) entry which is preliminary data.</text>
</comment>
<reference evidence="9 10" key="1">
    <citation type="submission" date="2020-08" db="EMBL/GenBank/DDBJ databases">
        <title>Sequencing the genomes of 1000 actinobacteria strains.</title>
        <authorList>
            <person name="Klenk H.-P."/>
        </authorList>
    </citation>
    <scope>NUCLEOTIDE SEQUENCE [LARGE SCALE GENOMIC DNA]</scope>
    <source>
        <strain evidence="9 10">DSM 44230</strain>
    </source>
</reference>
<evidence type="ECO:0000313" key="9">
    <source>
        <dbReference type="EMBL" id="MBB4682321.1"/>
    </source>
</evidence>
<dbReference type="NCBIfam" id="TIGR01145">
    <property type="entry name" value="ATP_synt_delta"/>
    <property type="match status" value="1"/>
</dbReference>
<comment type="function">
    <text evidence="8">This protein is part of the stalk that links CF(0) to CF(1). It either transmits conformational changes from CF(0) to CF(1) or is implicated in proton conduction.</text>
</comment>
<evidence type="ECO:0000256" key="1">
    <source>
        <dbReference type="ARBA" id="ARBA00004370"/>
    </source>
</evidence>
<dbReference type="PROSITE" id="PS00389">
    <property type="entry name" value="ATPASE_DELTA"/>
    <property type="match status" value="1"/>
</dbReference>
<dbReference type="EMBL" id="JACHMH010000001">
    <property type="protein sequence ID" value="MBB4682321.1"/>
    <property type="molecule type" value="Genomic_DNA"/>
</dbReference>
<gene>
    <name evidence="8" type="primary">atpH</name>
    <name evidence="9" type="ORF">HNR67_008439</name>
</gene>
<dbReference type="InterPro" id="IPR020781">
    <property type="entry name" value="ATPase_OSCP/d_CS"/>
</dbReference>
<dbReference type="NCBIfam" id="NF009967">
    <property type="entry name" value="PRK13430.1"/>
    <property type="match status" value="1"/>
</dbReference>
<accession>A0A7W7CM32</accession>
<dbReference type="AlphaFoldDB" id="A0A7W7CM32"/>
<dbReference type="Pfam" id="PF00213">
    <property type="entry name" value="OSCP"/>
    <property type="match status" value="1"/>
</dbReference>
<comment type="function">
    <text evidence="8">F(1)F(0) ATP synthase produces ATP from ADP in the presence of a proton or sodium gradient. F-type ATPases consist of two structural domains, F(1) containing the extramembraneous catalytic core and F(0) containing the membrane proton channel, linked together by a central stalk and a peripheral stalk. During catalysis, ATP synthesis in the catalytic domain of F(1) is coupled via a rotary mechanism of the central stalk subunits to proton translocation.</text>
</comment>
<evidence type="ECO:0000256" key="3">
    <source>
        <dbReference type="ARBA" id="ARBA00022781"/>
    </source>
</evidence>
<comment type="subcellular location">
    <subcellularLocation>
        <location evidence="8">Cell membrane</location>
        <topology evidence="8">Peripheral membrane protein</topology>
    </subcellularLocation>
    <subcellularLocation>
        <location evidence="1">Membrane</location>
    </subcellularLocation>
</comment>
<dbReference type="GO" id="GO:0046933">
    <property type="term" value="F:proton-transporting ATP synthase activity, rotational mechanism"/>
    <property type="evidence" value="ECO:0007669"/>
    <property type="project" value="UniProtKB-UniRule"/>
</dbReference>
<evidence type="ECO:0000256" key="4">
    <source>
        <dbReference type="ARBA" id="ARBA00023065"/>
    </source>
</evidence>
<comment type="similarity">
    <text evidence="8">Belongs to the ATPase delta chain family.</text>
</comment>
<dbReference type="HAMAP" id="MF_01416">
    <property type="entry name" value="ATP_synth_delta_bact"/>
    <property type="match status" value="1"/>
</dbReference>
<dbReference type="GO" id="GO:0045259">
    <property type="term" value="C:proton-transporting ATP synthase complex"/>
    <property type="evidence" value="ECO:0007669"/>
    <property type="project" value="UniProtKB-KW"/>
</dbReference>
<evidence type="ECO:0000256" key="8">
    <source>
        <dbReference type="HAMAP-Rule" id="MF_01416"/>
    </source>
</evidence>
<evidence type="ECO:0000256" key="5">
    <source>
        <dbReference type="ARBA" id="ARBA00023136"/>
    </source>
</evidence>
<keyword evidence="7 8" id="KW-0066">ATP synthesis</keyword>
<dbReference type="InterPro" id="IPR000711">
    <property type="entry name" value="ATPase_OSCP/dsu"/>
</dbReference>
<dbReference type="PANTHER" id="PTHR11910">
    <property type="entry name" value="ATP SYNTHASE DELTA CHAIN"/>
    <property type="match status" value="1"/>
</dbReference>
<keyword evidence="10" id="KW-1185">Reference proteome</keyword>
<dbReference type="GO" id="GO:0005886">
    <property type="term" value="C:plasma membrane"/>
    <property type="evidence" value="ECO:0007669"/>
    <property type="project" value="UniProtKB-SubCell"/>
</dbReference>
<keyword evidence="8" id="KW-1003">Cell membrane</keyword>
<keyword evidence="6 8" id="KW-0139">CF(1)</keyword>
<keyword evidence="4 8" id="KW-0406">Ion transport</keyword>
<keyword evidence="5 8" id="KW-0472">Membrane</keyword>
<evidence type="ECO:0000256" key="6">
    <source>
        <dbReference type="ARBA" id="ARBA00023196"/>
    </source>
</evidence>
<evidence type="ECO:0000256" key="7">
    <source>
        <dbReference type="ARBA" id="ARBA00023310"/>
    </source>
</evidence>
<keyword evidence="3 8" id="KW-0375">Hydrogen ion transport</keyword>
<name>A0A7W7CM32_9PSEU</name>
<dbReference type="RefSeq" id="WP_185009528.1">
    <property type="nucleotide sequence ID" value="NZ_BAAAUI010000007.1"/>
</dbReference>
<evidence type="ECO:0000313" key="10">
    <source>
        <dbReference type="Proteomes" id="UP000533598"/>
    </source>
</evidence>
<proteinExistence type="inferred from homology"/>
<sequence length="276" mass="29290">MTATQHAASREAFAAAETRLSQVTSDASGDTLGTLADELFAVVSLLGKEPALRRTVADPATDPAAREQLARQLLGGKVAAETMNVLSAVVTARWSSPRELVDGIETLGRTALLTQAERAERLDAVEDELFRLGRIVAADGQLDRLLSDATGDVQGKRALLRGLLGSKVEKVTLALVEQLATSLRGRGVVTGLEELADAAAKRRERSVAHVRTAFELTEAQQDRLTATLTRIYSRPIALHVELDPSVSGGLVIKVGDEVIDGSAAGRLEALRRTLAG</sequence>
<evidence type="ECO:0000256" key="2">
    <source>
        <dbReference type="ARBA" id="ARBA00022448"/>
    </source>
</evidence>
<organism evidence="9 10">
    <name type="scientific">Crossiella cryophila</name>
    <dbReference type="NCBI Taxonomy" id="43355"/>
    <lineage>
        <taxon>Bacteria</taxon>
        <taxon>Bacillati</taxon>
        <taxon>Actinomycetota</taxon>
        <taxon>Actinomycetes</taxon>
        <taxon>Pseudonocardiales</taxon>
        <taxon>Pseudonocardiaceae</taxon>
        <taxon>Crossiella</taxon>
    </lineage>
</organism>
<protein>
    <recommendedName>
        <fullName evidence="8">ATP synthase subunit delta</fullName>
    </recommendedName>
    <alternativeName>
        <fullName evidence="8">ATP synthase F(1) sector subunit delta</fullName>
    </alternativeName>
    <alternativeName>
        <fullName evidence="8">F-type ATPase subunit delta</fullName>
        <shortName evidence="8">F-ATPase subunit delta</shortName>
    </alternativeName>
</protein>
<dbReference type="Proteomes" id="UP000533598">
    <property type="component" value="Unassembled WGS sequence"/>
</dbReference>
<keyword evidence="2 8" id="KW-0813">Transport</keyword>